<dbReference type="EMBL" id="BONU01000070">
    <property type="protein sequence ID" value="GIG76683.1"/>
    <property type="molecule type" value="Genomic_DNA"/>
</dbReference>
<evidence type="ECO:0000313" key="5">
    <source>
        <dbReference type="Proteomes" id="UP000653674"/>
    </source>
</evidence>
<dbReference type="CDD" id="cd08545">
    <property type="entry name" value="YcnI_like"/>
    <property type="match status" value="1"/>
</dbReference>
<keyword evidence="2" id="KW-0732">Signal</keyword>
<organism evidence="4 5">
    <name type="scientific">Planosporangium flavigriseum</name>
    <dbReference type="NCBI Taxonomy" id="373681"/>
    <lineage>
        <taxon>Bacteria</taxon>
        <taxon>Bacillati</taxon>
        <taxon>Actinomycetota</taxon>
        <taxon>Actinomycetes</taxon>
        <taxon>Micromonosporales</taxon>
        <taxon>Micromonosporaceae</taxon>
        <taxon>Planosporangium</taxon>
    </lineage>
</organism>
<evidence type="ECO:0000313" key="4">
    <source>
        <dbReference type="EMBL" id="GIG76683.1"/>
    </source>
</evidence>
<evidence type="ECO:0000256" key="2">
    <source>
        <dbReference type="SAM" id="SignalP"/>
    </source>
</evidence>
<reference evidence="4" key="1">
    <citation type="submission" date="2021-01" db="EMBL/GenBank/DDBJ databases">
        <title>Whole genome shotgun sequence of Planosporangium flavigriseum NBRC 105377.</title>
        <authorList>
            <person name="Komaki H."/>
            <person name="Tamura T."/>
        </authorList>
    </citation>
    <scope>NUCLEOTIDE SEQUENCE</scope>
    <source>
        <strain evidence="4">NBRC 105377</strain>
    </source>
</reference>
<dbReference type="Proteomes" id="UP000653674">
    <property type="component" value="Unassembled WGS sequence"/>
</dbReference>
<name>A0A8J3PQ82_9ACTN</name>
<sequence>MNRSWRAATLTIGALAGAVAFVRPAAADVTVTPSAAIRGGPARVEFHVPEERPGAYTTKVELVAPEATPIAEIYPMSVDDWAPTITTRKLDQPVELIHGTTTTEVPASITWVRFGDAPSTPVQPAALAVSLGPMPQADRVAFTVVQTYSDGTVVRWSDSPDTGGSQAQHPAPVVTLIDPEPVADSGNSADGSGTGGNGPNGVRWSALLLGLVAALGIEGWTILRAVRGHLRPAAAVGSEGNHR</sequence>
<accession>A0A8J3PQ82</accession>
<proteinExistence type="predicted"/>
<keyword evidence="5" id="KW-1185">Reference proteome</keyword>
<dbReference type="AlphaFoldDB" id="A0A8J3PQ82"/>
<dbReference type="InterPro" id="IPR012533">
    <property type="entry name" value="YcnI-copper_dom"/>
</dbReference>
<dbReference type="RefSeq" id="WP_168080074.1">
    <property type="nucleotide sequence ID" value="NZ_BAAAQJ010000032.1"/>
</dbReference>
<dbReference type="Pfam" id="PF07987">
    <property type="entry name" value="DUF1775"/>
    <property type="match status" value="1"/>
</dbReference>
<dbReference type="InterPro" id="IPR038507">
    <property type="entry name" value="YcnI-like_sf"/>
</dbReference>
<feature type="region of interest" description="Disordered" evidence="1">
    <location>
        <begin position="177"/>
        <end position="197"/>
    </location>
</feature>
<evidence type="ECO:0000259" key="3">
    <source>
        <dbReference type="Pfam" id="PF07987"/>
    </source>
</evidence>
<protein>
    <recommendedName>
        <fullName evidence="3">YncI copper-binding domain-containing protein</fullName>
    </recommendedName>
</protein>
<dbReference type="Gene3D" id="2.60.40.2230">
    <property type="entry name" value="Uncharacterised protein YcnI-like PF07987, DUF1775"/>
    <property type="match status" value="1"/>
</dbReference>
<comment type="caution">
    <text evidence="4">The sequence shown here is derived from an EMBL/GenBank/DDBJ whole genome shotgun (WGS) entry which is preliminary data.</text>
</comment>
<evidence type="ECO:0000256" key="1">
    <source>
        <dbReference type="SAM" id="MobiDB-lite"/>
    </source>
</evidence>
<gene>
    <name evidence="4" type="ORF">Pfl04_50870</name>
</gene>
<feature type="chain" id="PRO_5035269717" description="YncI copper-binding domain-containing protein" evidence="2">
    <location>
        <begin position="28"/>
        <end position="243"/>
    </location>
</feature>
<feature type="signal peptide" evidence="2">
    <location>
        <begin position="1"/>
        <end position="27"/>
    </location>
</feature>
<feature type="domain" description="YncI copper-binding" evidence="3">
    <location>
        <begin position="29"/>
        <end position="176"/>
    </location>
</feature>